<dbReference type="OrthoDB" id="9775950at2"/>
<feature type="transmembrane region" description="Helical" evidence="6">
    <location>
        <begin position="242"/>
        <end position="261"/>
    </location>
</feature>
<proteinExistence type="predicted"/>
<organism evidence="7 8">
    <name type="scientific">Lacrimispora xylanisolvens</name>
    <dbReference type="NCBI Taxonomy" id="384636"/>
    <lineage>
        <taxon>Bacteria</taxon>
        <taxon>Bacillati</taxon>
        <taxon>Bacillota</taxon>
        <taxon>Clostridia</taxon>
        <taxon>Lachnospirales</taxon>
        <taxon>Lachnospiraceae</taxon>
        <taxon>Lacrimispora</taxon>
    </lineage>
</organism>
<evidence type="ECO:0000256" key="1">
    <source>
        <dbReference type="ARBA" id="ARBA00004651"/>
    </source>
</evidence>
<keyword evidence="2" id="KW-1003">Cell membrane</keyword>
<feature type="transmembrane region" description="Helical" evidence="6">
    <location>
        <begin position="194"/>
        <end position="221"/>
    </location>
</feature>
<dbReference type="CDD" id="cd13124">
    <property type="entry name" value="MATE_SpoVB_like"/>
    <property type="match status" value="1"/>
</dbReference>
<feature type="transmembrane region" description="Helical" evidence="6">
    <location>
        <begin position="12"/>
        <end position="34"/>
    </location>
</feature>
<feature type="transmembrane region" description="Helical" evidence="6">
    <location>
        <begin position="368"/>
        <end position="387"/>
    </location>
</feature>
<evidence type="ECO:0000256" key="4">
    <source>
        <dbReference type="ARBA" id="ARBA00022989"/>
    </source>
</evidence>
<keyword evidence="4 6" id="KW-1133">Transmembrane helix</keyword>
<gene>
    <name evidence="7" type="ORF">BXY41_105336</name>
</gene>
<evidence type="ECO:0000256" key="5">
    <source>
        <dbReference type="ARBA" id="ARBA00023136"/>
    </source>
</evidence>
<feature type="transmembrane region" description="Helical" evidence="6">
    <location>
        <begin position="407"/>
        <end position="425"/>
    </location>
</feature>
<dbReference type="RefSeq" id="WP_104437087.1">
    <property type="nucleotide sequence ID" value="NZ_PTJA01000005.1"/>
</dbReference>
<feature type="transmembrane region" description="Helical" evidence="6">
    <location>
        <begin position="54"/>
        <end position="74"/>
    </location>
</feature>
<feature type="transmembrane region" description="Helical" evidence="6">
    <location>
        <begin position="162"/>
        <end position="182"/>
    </location>
</feature>
<dbReference type="InterPro" id="IPR002797">
    <property type="entry name" value="Polysacc_synth"/>
</dbReference>
<feature type="transmembrane region" description="Helical" evidence="6">
    <location>
        <begin position="431"/>
        <end position="455"/>
    </location>
</feature>
<accession>A0A2S6HTN8</accession>
<sequence length="546" mass="59928">MTNQKENRNSIIKQGSILAVASITVRIIGLIYRIPMANIIGEKAMGIYSAAFEIYNIILILSSYSMPLAVSKLISEKLIQRRFKNANIYLLNCFIFSIIVGLTASLFLFFNASWIESSLLNKYAGVSKSLKILAPTIFIVSVMGVFRGFFQGKSTMVPTAVSQVIEQIINAVVSIAAASYLISINSSSPEVAAWGAAGGTLGTCIGALSGLLFLIFIFVLYSPNIRRQMRKYDAEPTDSIKIIYQSIFITVIPIILSQTVYQVNGVIDISLFNNIMGRKGFSETDISILQGNYSTLYKLLISVPIAISSSFGGSMIPSIVSSHTNKKYHETRKKISSAILFNMNIAFPSAIGLMVLGKPVLSILFPRYNVILGGNLLLTGASAILFYAYSTITSSTLQGINKMKIPVINSAIGLVIHIGVVYLCLNHFNLGIYSLIIGNITLPLIVMILNSFALNKYLSYRENKTKIFLKPFLCSVIMGVICYAVYHGIYFVIRINSISVLLAITASVFAYFYLILKFGGISGEELTEFPAGRTLYRAADKLHLIN</sequence>
<dbReference type="Proteomes" id="UP000237749">
    <property type="component" value="Unassembled WGS sequence"/>
</dbReference>
<reference evidence="7 8" key="1">
    <citation type="submission" date="2018-02" db="EMBL/GenBank/DDBJ databases">
        <title>Genomic Encyclopedia of Archaeal and Bacterial Type Strains, Phase II (KMG-II): from individual species to whole genera.</title>
        <authorList>
            <person name="Goeker M."/>
        </authorList>
    </citation>
    <scope>NUCLEOTIDE SEQUENCE [LARGE SCALE GENOMIC DNA]</scope>
    <source>
        <strain evidence="7 8">DSM 3808</strain>
    </source>
</reference>
<evidence type="ECO:0000256" key="2">
    <source>
        <dbReference type="ARBA" id="ARBA00022475"/>
    </source>
</evidence>
<feature type="transmembrane region" description="Helical" evidence="6">
    <location>
        <begin position="296"/>
        <end position="316"/>
    </location>
</feature>
<evidence type="ECO:0000256" key="3">
    <source>
        <dbReference type="ARBA" id="ARBA00022692"/>
    </source>
</evidence>
<keyword evidence="3 6" id="KW-0812">Transmembrane</keyword>
<name>A0A2S6HTN8_9FIRM</name>
<dbReference type="InterPro" id="IPR024923">
    <property type="entry name" value="PG_synth_SpoVB"/>
</dbReference>
<dbReference type="PIRSF" id="PIRSF038958">
    <property type="entry name" value="PG_synth_SpoVB"/>
    <property type="match status" value="1"/>
</dbReference>
<feature type="transmembrane region" description="Helical" evidence="6">
    <location>
        <begin position="132"/>
        <end position="150"/>
    </location>
</feature>
<dbReference type="PANTHER" id="PTHR30250:SF21">
    <property type="entry name" value="LIPID II FLIPPASE MURJ"/>
    <property type="match status" value="1"/>
</dbReference>
<feature type="transmembrane region" description="Helical" evidence="6">
    <location>
        <begin position="337"/>
        <end position="356"/>
    </location>
</feature>
<feature type="transmembrane region" description="Helical" evidence="6">
    <location>
        <begin position="86"/>
        <end position="112"/>
    </location>
</feature>
<evidence type="ECO:0000256" key="6">
    <source>
        <dbReference type="SAM" id="Phobius"/>
    </source>
</evidence>
<feature type="transmembrane region" description="Helical" evidence="6">
    <location>
        <begin position="467"/>
        <end position="486"/>
    </location>
</feature>
<protein>
    <submittedName>
        <fullName evidence="7">Stage V sporulation protein B</fullName>
    </submittedName>
</protein>
<dbReference type="PANTHER" id="PTHR30250">
    <property type="entry name" value="PST FAMILY PREDICTED COLANIC ACID TRANSPORTER"/>
    <property type="match status" value="1"/>
</dbReference>
<dbReference type="GO" id="GO:0005886">
    <property type="term" value="C:plasma membrane"/>
    <property type="evidence" value="ECO:0007669"/>
    <property type="project" value="UniProtKB-SubCell"/>
</dbReference>
<feature type="transmembrane region" description="Helical" evidence="6">
    <location>
        <begin position="498"/>
        <end position="516"/>
    </location>
</feature>
<comment type="subcellular location">
    <subcellularLocation>
        <location evidence="1">Cell membrane</location>
        <topology evidence="1">Multi-pass membrane protein</topology>
    </subcellularLocation>
</comment>
<evidence type="ECO:0000313" key="8">
    <source>
        <dbReference type="Proteomes" id="UP000237749"/>
    </source>
</evidence>
<comment type="caution">
    <text evidence="7">The sequence shown here is derived from an EMBL/GenBank/DDBJ whole genome shotgun (WGS) entry which is preliminary data.</text>
</comment>
<dbReference type="AlphaFoldDB" id="A0A2S6HTN8"/>
<dbReference type="EMBL" id="PTJA01000005">
    <property type="protein sequence ID" value="PPK81114.1"/>
    <property type="molecule type" value="Genomic_DNA"/>
</dbReference>
<keyword evidence="5 6" id="KW-0472">Membrane</keyword>
<dbReference type="InterPro" id="IPR050833">
    <property type="entry name" value="Poly_Biosynth_Transport"/>
</dbReference>
<keyword evidence="8" id="KW-1185">Reference proteome</keyword>
<dbReference type="Pfam" id="PF01943">
    <property type="entry name" value="Polysacc_synt"/>
    <property type="match status" value="1"/>
</dbReference>
<evidence type="ECO:0000313" key="7">
    <source>
        <dbReference type="EMBL" id="PPK81114.1"/>
    </source>
</evidence>